<evidence type="ECO:0000313" key="2">
    <source>
        <dbReference type="Proteomes" id="UP000682892"/>
    </source>
</evidence>
<gene>
    <name evidence="1" type="ORF">AaeL_AAEL011476</name>
</gene>
<reference evidence="1" key="3">
    <citation type="submission" date="2012-09" db="EMBL/GenBank/DDBJ databases">
        <authorList>
            <consortium name="VectorBase"/>
        </authorList>
    </citation>
    <scope>NUCLEOTIDE SEQUENCE</scope>
    <source>
        <strain evidence="1">Liverpool</strain>
    </source>
</reference>
<reference evidence="1" key="1">
    <citation type="submission" date="2005-10" db="EMBL/GenBank/DDBJ databases">
        <authorList>
            <person name="Loftus B.J."/>
            <person name="Nene V.M."/>
            <person name="Hannick L.I."/>
            <person name="Bidwell S."/>
            <person name="Haas B."/>
            <person name="Amedeo P."/>
            <person name="Orvis J."/>
            <person name="Wortman J.R."/>
            <person name="White O.R."/>
            <person name="Salzberg S."/>
            <person name="Shumway M."/>
            <person name="Koo H."/>
            <person name="Zhao Y."/>
            <person name="Holmes M."/>
            <person name="Miller J."/>
            <person name="Schatz M."/>
            <person name="Pop M."/>
            <person name="Pai G."/>
            <person name="Utterback T."/>
            <person name="Rogers Y.-H."/>
            <person name="Kravitz S."/>
            <person name="Fraser C.M."/>
        </authorList>
    </citation>
    <scope>NUCLEOTIDE SEQUENCE</scope>
    <source>
        <strain evidence="1">Liverpool</strain>
    </source>
</reference>
<dbReference type="AlphaFoldDB" id="Q16PZ0"/>
<evidence type="ECO:0000313" key="1">
    <source>
        <dbReference type="EMBL" id="EAT36443.1"/>
    </source>
</evidence>
<dbReference type="OrthoDB" id="5970620at2759"/>
<dbReference type="GO" id="GO:0045039">
    <property type="term" value="P:protein insertion into mitochondrial inner membrane"/>
    <property type="evidence" value="ECO:0007669"/>
    <property type="project" value="TreeGrafter"/>
</dbReference>
<dbReference type="PANTHER" id="PTHR21435">
    <property type="entry name" value="MITOCHONDRIAL IMPORT INNER MEMBRANE TRANSLOCASE SUBUNIT TIM29"/>
    <property type="match status" value="1"/>
</dbReference>
<accession>Q16PZ0</accession>
<dbReference type="PANTHER" id="PTHR21435:SF1">
    <property type="entry name" value="MITOCHONDRIAL IMPORT INNER MEMBRANE TRANSLOCASE SUBUNIT TIM29"/>
    <property type="match status" value="1"/>
</dbReference>
<name>Q16PZ0_AEDAE</name>
<protein>
    <submittedName>
        <fullName evidence="1">AAEL011476-PA</fullName>
    </submittedName>
</protein>
<organism evidence="1 2">
    <name type="scientific">Aedes aegypti</name>
    <name type="common">Yellowfever mosquito</name>
    <name type="synonym">Culex aegypti</name>
    <dbReference type="NCBI Taxonomy" id="7159"/>
    <lineage>
        <taxon>Eukaryota</taxon>
        <taxon>Metazoa</taxon>
        <taxon>Ecdysozoa</taxon>
        <taxon>Arthropoda</taxon>
        <taxon>Hexapoda</taxon>
        <taxon>Insecta</taxon>
        <taxon>Pterygota</taxon>
        <taxon>Neoptera</taxon>
        <taxon>Endopterygota</taxon>
        <taxon>Diptera</taxon>
        <taxon>Nematocera</taxon>
        <taxon>Culicoidea</taxon>
        <taxon>Culicidae</taxon>
        <taxon>Culicinae</taxon>
        <taxon>Aedini</taxon>
        <taxon>Aedes</taxon>
        <taxon>Stegomyia</taxon>
    </lineage>
</organism>
<dbReference type="HOGENOM" id="CLU_102697_0_0_1"/>
<dbReference type="Pfam" id="PF10171">
    <property type="entry name" value="Tim29"/>
    <property type="match status" value="1"/>
</dbReference>
<dbReference type="InterPro" id="IPR019322">
    <property type="entry name" value="TIMM29"/>
</dbReference>
<proteinExistence type="predicted"/>
<dbReference type="EMBL" id="CH477768">
    <property type="protein sequence ID" value="EAT36443.1"/>
    <property type="molecule type" value="Genomic_DNA"/>
</dbReference>
<dbReference type="Proteomes" id="UP000682892">
    <property type="component" value="Unassembled WGS sequence"/>
</dbReference>
<reference evidence="1" key="2">
    <citation type="journal article" date="2007" name="Science">
        <title>Genome sequence of Aedes aegypti, a major arbovirus vector.</title>
        <authorList>
            <person name="Nene V."/>
            <person name="Wortman J.R."/>
            <person name="Lawson D."/>
            <person name="Haas B."/>
            <person name="Kodira C."/>
            <person name="Tu Z.J."/>
            <person name="Loftus B."/>
            <person name="Xi Z."/>
            <person name="Megy K."/>
            <person name="Grabherr M."/>
            <person name="Ren Q."/>
            <person name="Zdobnov E.M."/>
            <person name="Lobo N.F."/>
            <person name="Campbell K.S."/>
            <person name="Brown S.E."/>
            <person name="Bonaldo M.F."/>
            <person name="Zhu J."/>
            <person name="Sinkins S.P."/>
            <person name="Hogenkamp D.G."/>
            <person name="Amedeo P."/>
            <person name="Arensburger P."/>
            <person name="Atkinson P.W."/>
            <person name="Bidwell S."/>
            <person name="Biedler J."/>
            <person name="Birney E."/>
            <person name="Bruggner R.V."/>
            <person name="Costas J."/>
            <person name="Coy M.R."/>
            <person name="Crabtree J."/>
            <person name="Crawford M."/>
            <person name="Debruyn B."/>
            <person name="Decaprio D."/>
            <person name="Eiglmeier K."/>
            <person name="Eisenstadt E."/>
            <person name="El-Dorry H."/>
            <person name="Gelbart W.M."/>
            <person name="Gomes S.L."/>
            <person name="Hammond M."/>
            <person name="Hannick L.I."/>
            <person name="Hogan J.R."/>
            <person name="Holmes M.H."/>
            <person name="Jaffe D."/>
            <person name="Johnston J.S."/>
            <person name="Kennedy R.C."/>
            <person name="Koo H."/>
            <person name="Kravitz S."/>
            <person name="Kriventseva E.V."/>
            <person name="Kulp D."/>
            <person name="Labutti K."/>
            <person name="Lee E."/>
            <person name="Li S."/>
            <person name="Lovin D.D."/>
            <person name="Mao C."/>
            <person name="Mauceli E."/>
            <person name="Menck C.F."/>
            <person name="Miller J.R."/>
            <person name="Montgomery P."/>
            <person name="Mori A."/>
            <person name="Nascimento A.L."/>
            <person name="Naveira H.F."/>
            <person name="Nusbaum C."/>
            <person name="O'leary S."/>
            <person name="Orvis J."/>
            <person name="Pertea M."/>
            <person name="Quesneville H."/>
            <person name="Reidenbach K.R."/>
            <person name="Rogers Y.H."/>
            <person name="Roth C.W."/>
            <person name="Schneider J.R."/>
            <person name="Schatz M."/>
            <person name="Shumway M."/>
            <person name="Stanke M."/>
            <person name="Stinson E.O."/>
            <person name="Tubio J.M."/>
            <person name="Vanzee J.P."/>
            <person name="Verjovski-Almeida S."/>
            <person name="Werner D."/>
            <person name="White O."/>
            <person name="Wyder S."/>
            <person name="Zeng Q."/>
            <person name="Zhao Q."/>
            <person name="Zhao Y."/>
            <person name="Hill C.A."/>
            <person name="Raikhel A.S."/>
            <person name="Soares M.B."/>
            <person name="Knudson D.L."/>
            <person name="Lee N.H."/>
            <person name="Galagan J."/>
            <person name="Salzberg S.L."/>
            <person name="Paulsen I.T."/>
            <person name="Dimopoulos G."/>
            <person name="Collins F.H."/>
            <person name="Birren B."/>
            <person name="Fraser-Liggett C.M."/>
            <person name="Severson D.W."/>
        </authorList>
    </citation>
    <scope>NUCLEOTIDE SEQUENCE [LARGE SCALE GENOMIC DNA]</scope>
    <source>
        <strain evidence="1">Liverpool</strain>
    </source>
</reference>
<sequence length="206" mass="24528">MALRGVRFASSFFRSNLDAFKQRQTALQNRIDSIQFPEKYKGTIWEKWAMYWRNLIRDYKEMIMDTGKTMRERPVRSGVYLTLLGTTYYCCANNPDEADFVNRFRQCANELQLVHPSCQNPTASAHIQFLQKCYNEGIVRRISLGVVSFIWLDNFDRGVAIYKAICPYLQPRYMTFHERIVDVGFNNEWWLLRKKMIDYDINEENL</sequence>
<dbReference type="KEGG" id="aag:5574872"/>
<dbReference type="OMA" id="WRLKWKM"/>
<dbReference type="GO" id="GO:0042721">
    <property type="term" value="C:TIM22 mitochondrial import inner membrane insertion complex"/>
    <property type="evidence" value="ECO:0007669"/>
    <property type="project" value="InterPro"/>
</dbReference>